<dbReference type="OrthoDB" id="2148716at2759"/>
<dbReference type="Proteomes" id="UP000800092">
    <property type="component" value="Unassembled WGS sequence"/>
</dbReference>
<accession>A0A6A6H5U1</accession>
<name>A0A6A6H5U1_VIRVR</name>
<dbReference type="Gene3D" id="3.10.450.50">
    <property type="match status" value="1"/>
</dbReference>
<dbReference type="CDD" id="cd00531">
    <property type="entry name" value="NTF2_like"/>
    <property type="match status" value="1"/>
</dbReference>
<protein>
    <recommendedName>
        <fullName evidence="1">SnoaL-like domain-containing protein</fullName>
    </recommendedName>
</protein>
<evidence type="ECO:0000313" key="2">
    <source>
        <dbReference type="EMBL" id="KAF2233464.1"/>
    </source>
</evidence>
<dbReference type="AlphaFoldDB" id="A0A6A6H5U1"/>
<feature type="domain" description="SnoaL-like" evidence="1">
    <location>
        <begin position="12"/>
        <end position="136"/>
    </location>
</feature>
<evidence type="ECO:0000313" key="3">
    <source>
        <dbReference type="Proteomes" id="UP000800092"/>
    </source>
</evidence>
<dbReference type="Pfam" id="PF13577">
    <property type="entry name" value="SnoaL_4"/>
    <property type="match status" value="1"/>
</dbReference>
<gene>
    <name evidence="2" type="ORF">EV356DRAFT_577501</name>
</gene>
<dbReference type="InterPro" id="IPR032710">
    <property type="entry name" value="NTF2-like_dom_sf"/>
</dbReference>
<dbReference type="InterPro" id="IPR037401">
    <property type="entry name" value="SnoaL-like"/>
</dbReference>
<organism evidence="2 3">
    <name type="scientific">Viridothelium virens</name>
    <name type="common">Speckled blister lichen</name>
    <name type="synonym">Trypethelium virens</name>
    <dbReference type="NCBI Taxonomy" id="1048519"/>
    <lineage>
        <taxon>Eukaryota</taxon>
        <taxon>Fungi</taxon>
        <taxon>Dikarya</taxon>
        <taxon>Ascomycota</taxon>
        <taxon>Pezizomycotina</taxon>
        <taxon>Dothideomycetes</taxon>
        <taxon>Dothideomycetes incertae sedis</taxon>
        <taxon>Trypetheliales</taxon>
        <taxon>Trypetheliaceae</taxon>
        <taxon>Viridothelium</taxon>
    </lineage>
</organism>
<dbReference type="EMBL" id="ML991806">
    <property type="protein sequence ID" value="KAF2233464.1"/>
    <property type="molecule type" value="Genomic_DNA"/>
</dbReference>
<proteinExistence type="predicted"/>
<keyword evidence="3" id="KW-1185">Reference proteome</keyword>
<reference evidence="2" key="1">
    <citation type="journal article" date="2020" name="Stud. Mycol.">
        <title>101 Dothideomycetes genomes: a test case for predicting lifestyles and emergence of pathogens.</title>
        <authorList>
            <person name="Haridas S."/>
            <person name="Albert R."/>
            <person name="Binder M."/>
            <person name="Bloem J."/>
            <person name="Labutti K."/>
            <person name="Salamov A."/>
            <person name="Andreopoulos B."/>
            <person name="Baker S."/>
            <person name="Barry K."/>
            <person name="Bills G."/>
            <person name="Bluhm B."/>
            <person name="Cannon C."/>
            <person name="Castanera R."/>
            <person name="Culley D."/>
            <person name="Daum C."/>
            <person name="Ezra D."/>
            <person name="Gonzalez J."/>
            <person name="Henrissat B."/>
            <person name="Kuo A."/>
            <person name="Liang C."/>
            <person name="Lipzen A."/>
            <person name="Lutzoni F."/>
            <person name="Magnuson J."/>
            <person name="Mondo S."/>
            <person name="Nolan M."/>
            <person name="Ohm R."/>
            <person name="Pangilinan J."/>
            <person name="Park H.-J."/>
            <person name="Ramirez L."/>
            <person name="Alfaro M."/>
            <person name="Sun H."/>
            <person name="Tritt A."/>
            <person name="Yoshinaga Y."/>
            <person name="Zwiers L.-H."/>
            <person name="Turgeon B."/>
            <person name="Goodwin S."/>
            <person name="Spatafora J."/>
            <person name="Crous P."/>
            <person name="Grigoriev I."/>
        </authorList>
    </citation>
    <scope>NUCLEOTIDE SEQUENCE</scope>
    <source>
        <strain evidence="2">Tuck. ex Michener</strain>
    </source>
</reference>
<sequence length="154" mass="17192">MSQPSTTAAASAAEYEAIRNTVARYCFAIDDKDWNSLSLIFTPDADAEYPFPGGSLKGVKAMKDTIRKRLENVTSHHALTTQTIDIDAGDQTAKAKTYFTGTHFGKNDQQGKSSTAYGMYVDELEVVEGFWRIRRRECIIKNRVGNEDVFQPTI</sequence>
<dbReference type="SUPFAM" id="SSF54427">
    <property type="entry name" value="NTF2-like"/>
    <property type="match status" value="1"/>
</dbReference>
<evidence type="ECO:0000259" key="1">
    <source>
        <dbReference type="Pfam" id="PF13577"/>
    </source>
</evidence>